<dbReference type="SUPFAM" id="SSF48452">
    <property type="entry name" value="TPR-like"/>
    <property type="match status" value="1"/>
</dbReference>
<dbReference type="Proteomes" id="UP000198215">
    <property type="component" value="Chromosome I"/>
</dbReference>
<evidence type="ECO:0000313" key="3">
    <source>
        <dbReference type="Proteomes" id="UP000198215"/>
    </source>
</evidence>
<proteinExistence type="predicted"/>
<evidence type="ECO:0000256" key="1">
    <source>
        <dbReference type="SAM" id="Phobius"/>
    </source>
</evidence>
<reference evidence="3" key="1">
    <citation type="submission" date="2016-06" db="EMBL/GenBank/DDBJ databases">
        <authorList>
            <person name="Varghese N."/>
            <person name="Submissions Spin"/>
        </authorList>
    </citation>
    <scope>NUCLEOTIDE SEQUENCE [LARGE SCALE GENOMIC DNA]</scope>
    <source>
        <strain evidence="3">DSM 45161</strain>
    </source>
</reference>
<dbReference type="RefSeq" id="WP_157744939.1">
    <property type="nucleotide sequence ID" value="NZ_LT607753.1"/>
</dbReference>
<dbReference type="Gene3D" id="1.25.40.10">
    <property type="entry name" value="Tetratricopeptide repeat domain"/>
    <property type="match status" value="1"/>
</dbReference>
<keyword evidence="3" id="KW-1185">Reference proteome</keyword>
<dbReference type="EMBL" id="LT607753">
    <property type="protein sequence ID" value="SCG43075.1"/>
    <property type="molecule type" value="Genomic_DNA"/>
</dbReference>
<keyword evidence="1" id="KW-1133">Transmembrane helix</keyword>
<name>A0A1C5HAM7_9ACTN</name>
<dbReference type="InterPro" id="IPR011990">
    <property type="entry name" value="TPR-like_helical_dom_sf"/>
</dbReference>
<evidence type="ECO:0008006" key="4">
    <source>
        <dbReference type="Google" id="ProtNLM"/>
    </source>
</evidence>
<evidence type="ECO:0000313" key="2">
    <source>
        <dbReference type="EMBL" id="SCG43075.1"/>
    </source>
</evidence>
<gene>
    <name evidence="2" type="ORF">GA0070614_1045</name>
</gene>
<feature type="transmembrane region" description="Helical" evidence="1">
    <location>
        <begin position="12"/>
        <end position="33"/>
    </location>
</feature>
<keyword evidence="1" id="KW-0812">Transmembrane</keyword>
<protein>
    <recommendedName>
        <fullName evidence="4">Tetratricopeptide repeat-containing protein</fullName>
    </recommendedName>
</protein>
<organism evidence="2 3">
    <name type="scientific">Micromonospora coxensis</name>
    <dbReference type="NCBI Taxonomy" id="356852"/>
    <lineage>
        <taxon>Bacteria</taxon>
        <taxon>Bacillati</taxon>
        <taxon>Actinomycetota</taxon>
        <taxon>Actinomycetes</taxon>
        <taxon>Micromonosporales</taxon>
        <taxon>Micromonosporaceae</taxon>
        <taxon>Micromonospora</taxon>
    </lineage>
</organism>
<dbReference type="AlphaFoldDB" id="A0A1C5HAM7"/>
<accession>A0A1C5HAM7</accession>
<sequence length="868" mass="97644">MDPALLPVPHRLRWALITTAVAVVLLFCLWTLGEPPQRIAAFDQSLLAWLPYRLMTGLSAVVTTGKGAGLPARLTVLSLFVLLFFTCRSWCRACVAAAPGPVDVCDFEDGGSAVDAPRVALRSLLAKQLSETRLYPPSTGRAPANPTVFLDVAAGQAAPTNWMSAVSTALGLAMNSWPQAAYRVNVTVLKRDQRPEFGMTVTVTSLALGGRSAMTTLWGRSWEDVTCHVGYWVMAAILPVTRQVRLPPWRLWRGRVLPWGLFQAYNEGRRHHDERQFDLALWQYGEVLRADPYNIEVRLLVADVLEQLGLYLEALDIYSGARHCIDEGRGGCATTSRGWFREKLERFSNRIWHRWNERPGLKLRYRYANTLAATEWSAHEWLVDDAKGERAEVREQMKERLRASLAERFTHYVQLPNGESIDRDFASALDGRSERDKRLLEVLFRLMAMRELQDLFDELPVGKRVRRLGRSRGGELTGRSLLILRDVWAPLRVSEALSRYLAAPVERSSVPPQVAQRLISGLLGCGPQVATPWTPSVLGEVLQLEISWRPEMIDAAINQASGGRVRQLLAPMTYADHYHAACAYSIALKWSPQGSESRTQLARKAVWHLRAALASVESGVAARVRDWVLAGDLDLTELRSCPEFQHFERDLFPRPGPVPARPAVSFHVCSRAYARQLILDAAQLLEQQWHENWSRGGDVHDIAEWLRGDVDLWEALHQITDDRAWYWRDRARFIRLVQDTVDPMAVAGAGFPPPYPRYEEVNLSLDGSGTAEATASASPTDLSDTTAFVIDQMLQCLVGYLAERAASMGRVGTARAQSRDHRGILPSLRELHDLCTVRASEWQRVAEHLQRFPIDIERPPQPEERLRP</sequence>
<keyword evidence="1" id="KW-0472">Membrane</keyword>
<dbReference type="OrthoDB" id="3600608at2"/>